<dbReference type="GO" id="GO:0016740">
    <property type="term" value="F:transferase activity"/>
    <property type="evidence" value="ECO:0007669"/>
    <property type="project" value="UniProtKB-KW"/>
</dbReference>
<dbReference type="InterPro" id="IPR029044">
    <property type="entry name" value="Nucleotide-diphossugar_trans"/>
</dbReference>
<dbReference type="SUPFAM" id="SSF53448">
    <property type="entry name" value="Nucleotide-diphospho-sugar transferases"/>
    <property type="match status" value="1"/>
</dbReference>
<evidence type="ECO:0000313" key="3">
    <source>
        <dbReference type="Proteomes" id="UP000265509"/>
    </source>
</evidence>
<dbReference type="CDD" id="cd00761">
    <property type="entry name" value="Glyco_tranf_GTA_type"/>
    <property type="match status" value="1"/>
</dbReference>
<sequence length="300" mass="34224">MPCYNSAETIRDSIASVQDQTMESWELIIVDDGSRDGTADVVMSERYTRTRVFKQNNEGSASARNRGLLEAQGQFIAFLDADDAWEPTFLERMHDALASDEGAVLAYCGWQNLGLKGGRGKPFIPPDYEPLDRAETFLGGCRWPIHGALVRKTAIDQSGGFDPKLQASVDYDLWLRVVTQGRLVLVPEVLAYYVHHEGIQITKNRSKVALNHLRAQEKFIACNPYVVQALGKRRVRELTEGELLNRAYICYWDRDLLSARTLFRHVMRRRYGRPKDWLYMLPSLLPYKVHAMLLDGRDGE</sequence>
<keyword evidence="3" id="KW-1185">Reference proteome</keyword>
<dbReference type="PANTHER" id="PTHR43685">
    <property type="entry name" value="GLYCOSYLTRANSFERASE"/>
    <property type="match status" value="1"/>
</dbReference>
<dbReference type="Gene3D" id="3.90.550.10">
    <property type="entry name" value="Spore Coat Polysaccharide Biosynthesis Protein SpsA, Chain A"/>
    <property type="match status" value="1"/>
</dbReference>
<comment type="caution">
    <text evidence="2">The sequence shown here is derived from an EMBL/GenBank/DDBJ whole genome shotgun (WGS) entry which is preliminary data.</text>
</comment>
<evidence type="ECO:0000259" key="1">
    <source>
        <dbReference type="Pfam" id="PF00535"/>
    </source>
</evidence>
<keyword evidence="2" id="KW-0808">Transferase</keyword>
<dbReference type="OrthoDB" id="9801954at2"/>
<name>A0A3L7DTS2_9GAMM</name>
<dbReference type="EMBL" id="QRAN01000020">
    <property type="protein sequence ID" value="RLQ20784.1"/>
    <property type="molecule type" value="Genomic_DNA"/>
</dbReference>
<dbReference type="Pfam" id="PF00535">
    <property type="entry name" value="Glycos_transf_2"/>
    <property type="match status" value="1"/>
</dbReference>
<dbReference type="AlphaFoldDB" id="A0A3L7DTS2"/>
<organism evidence="2 3">
    <name type="scientific">Seongchinamella sediminis</name>
    <dbReference type="NCBI Taxonomy" id="2283635"/>
    <lineage>
        <taxon>Bacteria</taxon>
        <taxon>Pseudomonadati</taxon>
        <taxon>Pseudomonadota</taxon>
        <taxon>Gammaproteobacteria</taxon>
        <taxon>Cellvibrionales</taxon>
        <taxon>Halieaceae</taxon>
        <taxon>Seongchinamella</taxon>
    </lineage>
</organism>
<accession>A0A3L7DTS2</accession>
<feature type="domain" description="Glycosyltransferase 2-like" evidence="1">
    <location>
        <begin position="1"/>
        <end position="104"/>
    </location>
</feature>
<reference evidence="2 3" key="1">
    <citation type="submission" date="2018-07" db="EMBL/GenBank/DDBJ databases">
        <title>Halioglobus sp. genome submission.</title>
        <authorList>
            <person name="Ye M.-Q."/>
            <person name="Du Z.-J."/>
        </authorList>
    </citation>
    <scope>NUCLEOTIDE SEQUENCE [LARGE SCALE GENOMIC DNA]</scope>
    <source>
        <strain evidence="2 3">U0301</strain>
    </source>
</reference>
<evidence type="ECO:0000313" key="2">
    <source>
        <dbReference type="EMBL" id="RLQ20784.1"/>
    </source>
</evidence>
<proteinExistence type="predicted"/>
<dbReference type="InterPro" id="IPR001173">
    <property type="entry name" value="Glyco_trans_2-like"/>
</dbReference>
<dbReference type="InterPro" id="IPR050834">
    <property type="entry name" value="Glycosyltransf_2"/>
</dbReference>
<dbReference type="PANTHER" id="PTHR43685:SF2">
    <property type="entry name" value="GLYCOSYLTRANSFERASE 2-LIKE DOMAIN-CONTAINING PROTEIN"/>
    <property type="match status" value="1"/>
</dbReference>
<protein>
    <submittedName>
        <fullName evidence="2">Glycosyltransferase</fullName>
    </submittedName>
</protein>
<dbReference type="Proteomes" id="UP000265509">
    <property type="component" value="Unassembled WGS sequence"/>
</dbReference>
<gene>
    <name evidence="2" type="ORF">DWB85_16100</name>
</gene>